<evidence type="ECO:0000256" key="1">
    <source>
        <dbReference type="SAM" id="MobiDB-lite"/>
    </source>
</evidence>
<dbReference type="AlphaFoldDB" id="A0A9P5AH86"/>
<reference evidence="2" key="1">
    <citation type="journal article" date="2017" name="Mycologia">
        <title>Fusarium algeriense, sp. nov., a novel toxigenic crown rot pathogen of durum wheat from Algeria is nested in the Fusarium burgessii species complex.</title>
        <authorList>
            <person name="Laraba I."/>
            <person name="Keddad A."/>
            <person name="Boureghda H."/>
            <person name="Abdallah N."/>
            <person name="Vaughan M.M."/>
            <person name="Proctor R.H."/>
            <person name="Busman M."/>
            <person name="O'Donnell K."/>
        </authorList>
    </citation>
    <scope>NUCLEOTIDE SEQUENCE</scope>
    <source>
        <strain evidence="2">NRRL 25174</strain>
    </source>
</reference>
<reference evidence="2" key="2">
    <citation type="submission" date="2020-02" db="EMBL/GenBank/DDBJ databases">
        <title>Identification and distribution of gene clusters putatively required for synthesis of sphingolipid metabolism inhibitors in phylogenetically diverse species of the filamentous fungus Fusarium.</title>
        <authorList>
            <person name="Kim H.-S."/>
            <person name="Busman M."/>
            <person name="Brown D.W."/>
            <person name="Divon H."/>
            <person name="Uhlig S."/>
            <person name="Proctor R.H."/>
        </authorList>
    </citation>
    <scope>NUCLEOTIDE SEQUENCE</scope>
    <source>
        <strain evidence="2">NRRL 25174</strain>
    </source>
</reference>
<feature type="region of interest" description="Disordered" evidence="1">
    <location>
        <begin position="110"/>
        <end position="138"/>
    </location>
</feature>
<evidence type="ECO:0000313" key="3">
    <source>
        <dbReference type="Proteomes" id="UP000730481"/>
    </source>
</evidence>
<dbReference type="OrthoDB" id="5041041at2759"/>
<dbReference type="EMBL" id="PVQB02000353">
    <property type="protein sequence ID" value="KAF4338288.1"/>
    <property type="molecule type" value="Genomic_DNA"/>
</dbReference>
<evidence type="ECO:0000313" key="2">
    <source>
        <dbReference type="EMBL" id="KAF4338288.1"/>
    </source>
</evidence>
<sequence length="343" mass="38757">MPDVCTQLVIINCWPVSAHRPYPSKRRIKAQSPLHISAILYGREYGLISNKVAERLLGTSEQHPSGFPSVVGISWALSGSEQGLETSEVHVVPGLEQDLVLGDNTEELYQSAHLTPPPPSQDHEPEEQGPSSYYEKGPTLQLNTREDFVSQGIMPKNQQSQDALKHLLTLCRTRAQSRFPKHKIAASKPEETRRLSETSDNFLHGFRDIPSNFDSENDWVMPSNEKVNREKTSSLQPSNTDSLVDPTKNVAWEISTEASEAISHTSQSRSPVFGWSLVDTASGDSHPSTPELVEEQNPTHESQNNDFASHPGHRFWEWDVERQLWRRKGRNESDEMDWFDILQ</sequence>
<proteinExistence type="predicted"/>
<dbReference type="Proteomes" id="UP000730481">
    <property type="component" value="Unassembled WGS sequence"/>
</dbReference>
<feature type="region of interest" description="Disordered" evidence="1">
    <location>
        <begin position="279"/>
        <end position="311"/>
    </location>
</feature>
<protein>
    <submittedName>
        <fullName evidence="2">Uncharacterized protein</fullName>
    </submittedName>
</protein>
<name>A0A9P5AH86_9HYPO</name>
<accession>A0A9P5AH86</accession>
<keyword evidence="3" id="KW-1185">Reference proteome</keyword>
<organism evidence="2 3">
    <name type="scientific">Fusarium beomiforme</name>
    <dbReference type="NCBI Taxonomy" id="44412"/>
    <lineage>
        <taxon>Eukaryota</taxon>
        <taxon>Fungi</taxon>
        <taxon>Dikarya</taxon>
        <taxon>Ascomycota</taxon>
        <taxon>Pezizomycotina</taxon>
        <taxon>Sordariomycetes</taxon>
        <taxon>Hypocreomycetidae</taxon>
        <taxon>Hypocreales</taxon>
        <taxon>Nectriaceae</taxon>
        <taxon>Fusarium</taxon>
        <taxon>Fusarium burgessii species complex</taxon>
    </lineage>
</organism>
<comment type="caution">
    <text evidence="2">The sequence shown here is derived from an EMBL/GenBank/DDBJ whole genome shotgun (WGS) entry which is preliminary data.</text>
</comment>
<gene>
    <name evidence="2" type="ORF">FBEOM_7822</name>
</gene>